<dbReference type="Gene3D" id="1.10.287.1060">
    <property type="entry name" value="ESAT-6-like"/>
    <property type="match status" value="1"/>
</dbReference>
<dbReference type="AlphaFoldDB" id="A0A5R8P286"/>
<dbReference type="Pfam" id="PF06013">
    <property type="entry name" value="WXG100"/>
    <property type="match status" value="1"/>
</dbReference>
<dbReference type="RefSeq" id="WP_138446026.1">
    <property type="nucleotide sequence ID" value="NZ_VBUT01000001.1"/>
</dbReference>
<evidence type="ECO:0000313" key="2">
    <source>
        <dbReference type="EMBL" id="TLF82397.1"/>
    </source>
</evidence>
<evidence type="ECO:0000256" key="1">
    <source>
        <dbReference type="SAM" id="MobiDB-lite"/>
    </source>
</evidence>
<sequence length="114" mass="12146">MSGNVRADAAAMETSAKHVENVNNQLGSELGVIRNLVQGSAEHWEGAAAGSFKRVMDDYDRASDNLHTVLQDIAAQIRKNGVGYTEAEQQHHDDILKAGASGDLGSDSSLNLKV</sequence>
<reference evidence="2 3" key="1">
    <citation type="submission" date="2019-05" db="EMBL/GenBank/DDBJ databases">
        <title>Genomes sequences of two Nocardia cyriacigeorgica environmental isolates, type strains Nocardia asteroides ATCC 19247 and Nocardia cyriacigeorgica DSM 44484.</title>
        <authorList>
            <person name="Vautrin F."/>
            <person name="Bergeron E."/>
            <person name="Dubost A."/>
            <person name="Abrouk D."/>
            <person name="Rodriguez Nava V."/>
            <person name="Pujic P."/>
        </authorList>
    </citation>
    <scope>NUCLEOTIDE SEQUENCE [LARGE SCALE GENOMIC DNA]</scope>
    <source>
        <strain evidence="2 3">EML 446</strain>
    </source>
</reference>
<gene>
    <name evidence="2" type="ORF">FEK34_01215</name>
</gene>
<feature type="compositionally biased region" description="Low complexity" evidence="1">
    <location>
        <begin position="98"/>
        <end position="114"/>
    </location>
</feature>
<dbReference type="SUPFAM" id="SSF140453">
    <property type="entry name" value="EsxAB dimer-like"/>
    <property type="match status" value="1"/>
</dbReference>
<dbReference type="InterPro" id="IPR036689">
    <property type="entry name" value="ESAT-6-like_sf"/>
</dbReference>
<dbReference type="NCBIfam" id="TIGR03930">
    <property type="entry name" value="WXG100_ESAT6"/>
    <property type="match status" value="1"/>
</dbReference>
<dbReference type="Proteomes" id="UP000306378">
    <property type="component" value="Unassembled WGS sequence"/>
</dbReference>
<organism evidence="2 3">
    <name type="scientific">Nocardia cyriacigeorgica</name>
    <dbReference type="NCBI Taxonomy" id="135487"/>
    <lineage>
        <taxon>Bacteria</taxon>
        <taxon>Bacillati</taxon>
        <taxon>Actinomycetota</taxon>
        <taxon>Actinomycetes</taxon>
        <taxon>Mycobacteriales</taxon>
        <taxon>Nocardiaceae</taxon>
        <taxon>Nocardia</taxon>
    </lineage>
</organism>
<feature type="region of interest" description="Disordered" evidence="1">
    <location>
        <begin position="85"/>
        <end position="114"/>
    </location>
</feature>
<evidence type="ECO:0000313" key="3">
    <source>
        <dbReference type="Proteomes" id="UP000306378"/>
    </source>
</evidence>
<dbReference type="InterPro" id="IPR010310">
    <property type="entry name" value="T7SS_ESAT-6-like"/>
</dbReference>
<protein>
    <submittedName>
        <fullName evidence="2">WXG100 family type VII secretion target</fullName>
    </submittedName>
</protein>
<dbReference type="EMBL" id="VBUT01000001">
    <property type="protein sequence ID" value="TLF82397.1"/>
    <property type="molecule type" value="Genomic_DNA"/>
</dbReference>
<accession>A0A5R8P286</accession>
<comment type="caution">
    <text evidence="2">The sequence shown here is derived from an EMBL/GenBank/DDBJ whole genome shotgun (WGS) entry which is preliminary data.</text>
</comment>
<proteinExistence type="predicted"/>
<name>A0A5R8P286_9NOCA</name>